<dbReference type="EMBL" id="RHJS01000002">
    <property type="protein sequence ID" value="RRK34666.1"/>
    <property type="molecule type" value="Genomic_DNA"/>
</dbReference>
<accession>A0A3R8L464</accession>
<keyword evidence="2" id="KW-0677">Repeat</keyword>
<evidence type="ECO:0000256" key="2">
    <source>
        <dbReference type="ARBA" id="ARBA00022737"/>
    </source>
</evidence>
<dbReference type="RefSeq" id="WP_125129757.1">
    <property type="nucleotide sequence ID" value="NZ_RHJS01000002.1"/>
</dbReference>
<dbReference type="Gene3D" id="2.160.10.10">
    <property type="entry name" value="Hexapeptide repeat proteins"/>
    <property type="match status" value="1"/>
</dbReference>
<dbReference type="PROSITE" id="PS00101">
    <property type="entry name" value="HEXAPEP_TRANSFERASES"/>
    <property type="match status" value="1"/>
</dbReference>
<dbReference type="CDD" id="cd04647">
    <property type="entry name" value="LbH_MAT_like"/>
    <property type="match status" value="1"/>
</dbReference>
<dbReference type="PANTHER" id="PTHR23416">
    <property type="entry name" value="SIALIC ACID SYNTHASE-RELATED"/>
    <property type="match status" value="1"/>
</dbReference>
<dbReference type="Proteomes" id="UP000274920">
    <property type="component" value="Unassembled WGS sequence"/>
</dbReference>
<evidence type="ECO:0000256" key="1">
    <source>
        <dbReference type="ARBA" id="ARBA00022679"/>
    </source>
</evidence>
<comment type="caution">
    <text evidence="3">The sequence shown here is derived from an EMBL/GenBank/DDBJ whole genome shotgun (WGS) entry which is preliminary data.</text>
</comment>
<organism evidence="3 4">
    <name type="scientific">Schaedlerella arabinosiphila</name>
    <dbReference type="NCBI Taxonomy" id="2044587"/>
    <lineage>
        <taxon>Bacteria</taxon>
        <taxon>Bacillati</taxon>
        <taxon>Bacillota</taxon>
        <taxon>Clostridia</taxon>
        <taxon>Lachnospirales</taxon>
        <taxon>Lachnospiraceae</taxon>
        <taxon>Schaedlerella</taxon>
    </lineage>
</organism>
<name>A0A3R8L464_9FIRM</name>
<dbReference type="InterPro" id="IPR001451">
    <property type="entry name" value="Hexapep"/>
</dbReference>
<evidence type="ECO:0000313" key="3">
    <source>
        <dbReference type="EMBL" id="RRK34666.1"/>
    </source>
</evidence>
<dbReference type="AlphaFoldDB" id="A0A3R8L464"/>
<reference evidence="3" key="1">
    <citation type="submission" date="2018-10" db="EMBL/GenBank/DDBJ databases">
        <title>Schaedlerella arabinophila gen. nov. sp. nov., isolated from the mouse intestinal tract and comparative analysis with the genome of the closely related altered Schaedler flora strain ASF502.</title>
        <authorList>
            <person name="Miyake S."/>
            <person name="Soh M."/>
            <person name="Seedorf H."/>
        </authorList>
    </citation>
    <scope>NUCLEOTIDE SEQUENCE [LARGE SCALE GENOMIC DNA]</scope>
    <source>
        <strain evidence="3">DSM 106076</strain>
    </source>
</reference>
<dbReference type="Pfam" id="PF00132">
    <property type="entry name" value="Hexapep"/>
    <property type="match status" value="1"/>
</dbReference>
<dbReference type="GO" id="GO:0016746">
    <property type="term" value="F:acyltransferase activity"/>
    <property type="evidence" value="ECO:0007669"/>
    <property type="project" value="UniProtKB-KW"/>
</dbReference>
<sequence>MRDWKKQEDKASYRNKGGVVQKIRNLYYQLRYCNYAGGGISVRKHVEFALTDNAFVAIGENCVIREYAYFQLTKPAPKLIIGNGVVIGRNCMITIKDELQIGDHTIIGGYVQIIDHNHSCRKNELIKEQKAEIKPIRIGRDVWIGSGAKILCGVTIGDGAVIGANAVVNKDIPAYAVAAGVPAKVVRYRT</sequence>
<keyword evidence="3" id="KW-0012">Acyltransferase</keyword>
<dbReference type="InterPro" id="IPR018357">
    <property type="entry name" value="Hexapep_transf_CS"/>
</dbReference>
<protein>
    <submittedName>
        <fullName evidence="3">Acyltransferase</fullName>
    </submittedName>
</protein>
<evidence type="ECO:0000313" key="4">
    <source>
        <dbReference type="Proteomes" id="UP000274920"/>
    </source>
</evidence>
<keyword evidence="1 3" id="KW-0808">Transferase</keyword>
<dbReference type="SUPFAM" id="SSF51161">
    <property type="entry name" value="Trimeric LpxA-like enzymes"/>
    <property type="match status" value="1"/>
</dbReference>
<dbReference type="InterPro" id="IPR011004">
    <property type="entry name" value="Trimer_LpxA-like_sf"/>
</dbReference>
<dbReference type="InterPro" id="IPR051159">
    <property type="entry name" value="Hexapeptide_acetyltransf"/>
</dbReference>
<keyword evidence="4" id="KW-1185">Reference proteome</keyword>
<gene>
    <name evidence="3" type="ORF">EBB54_27495</name>
</gene>
<proteinExistence type="predicted"/>